<evidence type="ECO:0000256" key="1">
    <source>
        <dbReference type="ARBA" id="ARBA00004175"/>
    </source>
</evidence>
<dbReference type="InParanoid" id="A0A6P9AP78"/>
<dbReference type="GO" id="GO:0005615">
    <property type="term" value="C:extracellular space"/>
    <property type="evidence" value="ECO:0007669"/>
    <property type="project" value="TreeGrafter"/>
</dbReference>
<evidence type="ECO:0000256" key="6">
    <source>
        <dbReference type="ARBA" id="ARBA00023136"/>
    </source>
</evidence>
<dbReference type="GO" id="GO:0045087">
    <property type="term" value="P:innate immune response"/>
    <property type="evidence" value="ECO:0007669"/>
    <property type="project" value="TreeGrafter"/>
</dbReference>
<dbReference type="GO" id="GO:0050829">
    <property type="term" value="P:defense response to Gram-negative bacterium"/>
    <property type="evidence" value="ECO:0007669"/>
    <property type="project" value="TreeGrafter"/>
</dbReference>
<keyword evidence="4" id="KW-0964">Secreted</keyword>
<name>A0A6P9AP78_PANGU</name>
<dbReference type="InterPro" id="IPR001894">
    <property type="entry name" value="Cathelicidin-like"/>
</dbReference>
<dbReference type="GO" id="GO:0001530">
    <property type="term" value="F:lipopolysaccharide binding"/>
    <property type="evidence" value="ECO:0007669"/>
    <property type="project" value="TreeGrafter"/>
</dbReference>
<evidence type="ECO:0000256" key="3">
    <source>
        <dbReference type="ARBA" id="ARBA00005320"/>
    </source>
</evidence>
<gene>
    <name evidence="12" type="primary">LOC117656350</name>
</gene>
<keyword evidence="6" id="KW-0472">Membrane</keyword>
<dbReference type="SUPFAM" id="SSF54403">
    <property type="entry name" value="Cystatin/monellin"/>
    <property type="match status" value="1"/>
</dbReference>
<evidence type="ECO:0000256" key="7">
    <source>
        <dbReference type="ARBA" id="ARBA00023157"/>
    </source>
</evidence>
<dbReference type="GO" id="GO:0061844">
    <property type="term" value="P:antimicrobial humoral immune response mediated by antimicrobial peptide"/>
    <property type="evidence" value="ECO:0007669"/>
    <property type="project" value="TreeGrafter"/>
</dbReference>
<organism evidence="11 12">
    <name type="scientific">Pantherophis guttatus</name>
    <name type="common">Corn snake</name>
    <name type="synonym">Elaphe guttata</name>
    <dbReference type="NCBI Taxonomy" id="94885"/>
    <lineage>
        <taxon>Eukaryota</taxon>
        <taxon>Metazoa</taxon>
        <taxon>Chordata</taxon>
        <taxon>Craniata</taxon>
        <taxon>Vertebrata</taxon>
        <taxon>Euteleostomi</taxon>
        <taxon>Lepidosauria</taxon>
        <taxon>Squamata</taxon>
        <taxon>Bifurcata</taxon>
        <taxon>Unidentata</taxon>
        <taxon>Episquamata</taxon>
        <taxon>Toxicofera</taxon>
        <taxon>Serpentes</taxon>
        <taxon>Colubroidea</taxon>
        <taxon>Colubridae</taxon>
        <taxon>Colubrinae</taxon>
        <taxon>Pantherophis</taxon>
    </lineage>
</organism>
<evidence type="ECO:0000256" key="9">
    <source>
        <dbReference type="ARBA" id="ARBA00030320"/>
    </source>
</evidence>
<dbReference type="Proteomes" id="UP001652622">
    <property type="component" value="Unplaced"/>
</dbReference>
<accession>A0A6P9AP78</accession>
<dbReference type="InterPro" id="IPR046350">
    <property type="entry name" value="Cystatin_sf"/>
</dbReference>
<dbReference type="KEGG" id="pgut:117656350"/>
<evidence type="ECO:0000256" key="10">
    <source>
        <dbReference type="SAM" id="SignalP"/>
    </source>
</evidence>
<sequence length="166" mass="18448">MQTSSARLLLMLGLALSITSRTAEGETPSDQDALSTAVELYNRNSGLDSAFRLLQVKSPPAGEPSNPDLQELELILKETTCPNSGDLNLDNCDFKEDGVSFLVLFLSKRPTGKKINNSTQNCLAQFCKNRRVKRKVRKFFRKLRKLLPGGGSTIAHINPIRRFRIA</sequence>
<feature type="signal peptide" evidence="10">
    <location>
        <begin position="1"/>
        <end position="25"/>
    </location>
</feature>
<dbReference type="PANTHER" id="PTHR10206:SF2">
    <property type="entry name" value="CATHELICIDIN ANTIMICROBIAL PEPTIDE"/>
    <property type="match status" value="1"/>
</dbReference>
<dbReference type="RefSeq" id="XP_034260397.1">
    <property type="nucleotide sequence ID" value="XM_034404506.2"/>
</dbReference>
<keyword evidence="8" id="KW-1053">Target membrane</keyword>
<dbReference type="PANTHER" id="PTHR10206">
    <property type="entry name" value="CATHELICIDIN"/>
    <property type="match status" value="1"/>
</dbReference>
<comment type="similarity">
    <text evidence="3">Belongs to the cathelicidin family.</text>
</comment>
<evidence type="ECO:0000256" key="5">
    <source>
        <dbReference type="ARBA" id="ARBA00022537"/>
    </source>
</evidence>
<reference evidence="12" key="1">
    <citation type="submission" date="2025-08" db="UniProtKB">
        <authorList>
            <consortium name="RefSeq"/>
        </authorList>
    </citation>
    <scope>IDENTIFICATION</scope>
    <source>
        <tissue evidence="12">Blood</tissue>
    </source>
</reference>
<dbReference type="GO" id="GO:0050830">
    <property type="term" value="P:defense response to Gram-positive bacterium"/>
    <property type="evidence" value="ECO:0007669"/>
    <property type="project" value="TreeGrafter"/>
</dbReference>
<feature type="chain" id="PRO_5027819383" description="Vipericidin" evidence="10">
    <location>
        <begin position="26"/>
        <end position="166"/>
    </location>
</feature>
<evidence type="ECO:0000313" key="12">
    <source>
        <dbReference type="RefSeq" id="XP_034260397.1"/>
    </source>
</evidence>
<protein>
    <recommendedName>
        <fullName evidence="9">Vipericidin</fullName>
    </recommendedName>
</protein>
<dbReference type="Gene3D" id="3.10.450.10">
    <property type="match status" value="1"/>
</dbReference>
<dbReference type="Pfam" id="PF00666">
    <property type="entry name" value="Cathelicidins"/>
    <property type="match status" value="1"/>
</dbReference>
<keyword evidence="11" id="KW-1185">Reference proteome</keyword>
<keyword evidence="5" id="KW-1052">Target cell membrane</keyword>
<dbReference type="GO" id="GO:0044218">
    <property type="term" value="C:other organism cell membrane"/>
    <property type="evidence" value="ECO:0007669"/>
    <property type="project" value="UniProtKB-KW"/>
</dbReference>
<keyword evidence="10" id="KW-0732">Signal</keyword>
<dbReference type="GeneID" id="117656350"/>
<evidence type="ECO:0000313" key="11">
    <source>
        <dbReference type="Proteomes" id="UP001652622"/>
    </source>
</evidence>
<evidence type="ECO:0000256" key="8">
    <source>
        <dbReference type="ARBA" id="ARBA00023298"/>
    </source>
</evidence>
<proteinExistence type="inferred from homology"/>
<comment type="subcellular location">
    <subcellularLocation>
        <location evidence="2">Secreted</location>
    </subcellularLocation>
    <subcellularLocation>
        <location evidence="1">Target cell membrane</location>
    </subcellularLocation>
</comment>
<keyword evidence="7" id="KW-1015">Disulfide bond</keyword>
<dbReference type="AlphaFoldDB" id="A0A6P9AP78"/>
<evidence type="ECO:0000256" key="4">
    <source>
        <dbReference type="ARBA" id="ARBA00022525"/>
    </source>
</evidence>
<evidence type="ECO:0000256" key="2">
    <source>
        <dbReference type="ARBA" id="ARBA00004613"/>
    </source>
</evidence>